<dbReference type="EMBL" id="MAVT02000828">
    <property type="protein sequence ID" value="POS73283.1"/>
    <property type="molecule type" value="Genomic_DNA"/>
</dbReference>
<evidence type="ECO:0000313" key="1">
    <source>
        <dbReference type="EMBL" id="POS73283.1"/>
    </source>
</evidence>
<protein>
    <submittedName>
        <fullName evidence="1">Uncharacterized protein</fullName>
    </submittedName>
</protein>
<comment type="caution">
    <text evidence="1">The sequence shown here is derived from an EMBL/GenBank/DDBJ whole genome shotgun (WGS) entry which is preliminary data.</text>
</comment>
<dbReference type="OrthoDB" id="5428138at2759"/>
<dbReference type="InParanoid" id="A0A2P5HSP4"/>
<gene>
    <name evidence="1" type="ORF">DHEL01_v208329</name>
</gene>
<evidence type="ECO:0000313" key="2">
    <source>
        <dbReference type="Proteomes" id="UP000094444"/>
    </source>
</evidence>
<name>A0A2P5HSP4_DIAHE</name>
<sequence>MNGTRANRRKHEYRGGQWARDLTAGEEKELSSPEYSFRFKDKGRVLPFDETGVPYTKNYTENKEAFDALDKARFETEVPLWPRDEDGTRLNFSHLHKVVTPSIGGAKDAAEAKKLNTFYPHQAGGLFCSAPFCKGERSFGSESTSSDPNKDLPVCKALDISELRFCFMKHLSYHDIGSLQGTCTYVANQVMDTPALWDMSSGRCNYSEFTAEEFEVLKECGDADKDDKQGNSEFLMISPTHLGYDEGACLQIYPTNVALAQSILIMGRGLQLRGHTIKRVCFNRVSFFDSGVFATFLDLMPNLERADVTNCDLIRYHHVPFLLDIVQGHNKRHGNKLLFDVSPRYNIGPLWENGKRKDGFDGFEEDRQGTYGLTFSNPGVRIPPAVAKLYIYDIAPRMKKSGQMHMMESNALFRRFLEKLPLHSKAVPRMEAVAEHKEYLKRLFAKGKISEDEKARLQIRCTFAERDAIFGDEGHIQLYEDGIRSTSEKGTPLRYGLWGDTANCVDCKTHVALMYCTTGYACDGCQMKAAAIRDDYHWKKLKLEATMYLGCYHDEDPMAPLDKTNIDFSVLRDAQGNSRITRLSDFECLLAVEVPPIRKMINHARKMDLRGYKGLNVRDLAFQKRHQCDRPPSHDDTQQDMLRLVYYRHSVPLEVIQKFPQGRTDRQVGQF</sequence>
<accession>A0A2P5HSP4</accession>
<organism evidence="1 2">
    <name type="scientific">Diaporthe helianthi</name>
    <dbReference type="NCBI Taxonomy" id="158607"/>
    <lineage>
        <taxon>Eukaryota</taxon>
        <taxon>Fungi</taxon>
        <taxon>Dikarya</taxon>
        <taxon>Ascomycota</taxon>
        <taxon>Pezizomycotina</taxon>
        <taxon>Sordariomycetes</taxon>
        <taxon>Sordariomycetidae</taxon>
        <taxon>Diaporthales</taxon>
        <taxon>Diaporthaceae</taxon>
        <taxon>Diaporthe</taxon>
    </lineage>
</organism>
<dbReference type="Proteomes" id="UP000094444">
    <property type="component" value="Unassembled WGS sequence"/>
</dbReference>
<dbReference type="AlphaFoldDB" id="A0A2P5HSP4"/>
<keyword evidence="2" id="KW-1185">Reference proteome</keyword>
<proteinExistence type="predicted"/>
<reference evidence="1" key="1">
    <citation type="submission" date="2017-09" db="EMBL/GenBank/DDBJ databases">
        <title>Polyketide synthases of a Diaporthe helianthi virulent isolate.</title>
        <authorList>
            <person name="Baroncelli R."/>
        </authorList>
    </citation>
    <scope>NUCLEOTIDE SEQUENCE [LARGE SCALE GENOMIC DNA]</scope>
    <source>
        <strain evidence="1">7/96</strain>
    </source>
</reference>